<evidence type="ECO:0000313" key="1">
    <source>
        <dbReference type="EMBL" id="ANT45300.1"/>
    </source>
</evidence>
<protein>
    <submittedName>
        <fullName evidence="1">Uncharacterized protein</fullName>
    </submittedName>
</protein>
<gene>
    <name evidence="1" type="ORF">Xoosp2_78</name>
</gene>
<reference evidence="1 2" key="1">
    <citation type="submission" date="2016-05" db="EMBL/GenBank/DDBJ databases">
        <title>A Novel Xanthomonas Oryzae pv. Oryzae Phage Xoo-sp2 as Possible Biocontrol Agent in Plant.</title>
        <authorList>
            <person name="Dong Z."/>
            <person name="Liu J."/>
            <person name="Peng D."/>
        </authorList>
    </citation>
    <scope>NUCLEOTIDE SEQUENCE [LARGE SCALE GENOMIC DNA]</scope>
</reference>
<dbReference type="EMBL" id="KX241618">
    <property type="protein sequence ID" value="ANT45300.1"/>
    <property type="molecule type" value="Genomic_DNA"/>
</dbReference>
<name>A0A1X9IAT6_9CAUD</name>
<evidence type="ECO:0000313" key="2">
    <source>
        <dbReference type="Proteomes" id="UP000223047"/>
    </source>
</evidence>
<keyword evidence="2" id="KW-1185">Reference proteome</keyword>
<sequence length="66" mass="8056">MSRNERTANFELVDQRTEDQRWREEALEKLAPKPGQREALEAYRQRQQTKRAGPFKRVLRFLRGRR</sequence>
<accession>A0A1X9IAT6</accession>
<organism evidence="1 2">
    <name type="scientific">Xanthomonas phage Xoo-sp2</name>
    <dbReference type="NCBI Taxonomy" id="1852622"/>
    <lineage>
        <taxon>Viruses</taxon>
        <taxon>Duplodnaviria</taxon>
        <taxon>Heunggongvirae</taxon>
        <taxon>Uroviricota</taxon>
        <taxon>Caudoviricetes</taxon>
        <taxon>Mesyanzhinovviridae</taxon>
        <taxon>Bradleyvirinae</taxon>
        <taxon>Xooduovirus</taxon>
        <taxon>Xooduovirus Xoosp2</taxon>
    </lineage>
</organism>
<dbReference type="Proteomes" id="UP000223047">
    <property type="component" value="Segment"/>
</dbReference>
<proteinExistence type="predicted"/>